<dbReference type="InterPro" id="IPR006311">
    <property type="entry name" value="TAT_signal"/>
</dbReference>
<accession>A0A6B0Z1H9</accession>
<evidence type="ECO:0000256" key="1">
    <source>
        <dbReference type="SAM" id="SignalP"/>
    </source>
</evidence>
<feature type="domain" description="Solute-binding protein family 5" evidence="2">
    <location>
        <begin position="98"/>
        <end position="463"/>
    </location>
</feature>
<dbReference type="Gene3D" id="3.40.190.10">
    <property type="entry name" value="Periplasmic binding protein-like II"/>
    <property type="match status" value="1"/>
</dbReference>
<dbReference type="EMBL" id="VXRG01000169">
    <property type="protein sequence ID" value="MXY95732.1"/>
    <property type="molecule type" value="Genomic_DNA"/>
</dbReference>
<dbReference type="SUPFAM" id="SSF53850">
    <property type="entry name" value="Periplasmic binding protein-like II"/>
    <property type="match status" value="1"/>
</dbReference>
<dbReference type="InterPro" id="IPR039424">
    <property type="entry name" value="SBP_5"/>
</dbReference>
<protein>
    <submittedName>
        <fullName evidence="3">ABC transporter substrate-binding protein</fullName>
    </submittedName>
</protein>
<dbReference type="PROSITE" id="PS51257">
    <property type="entry name" value="PROKAR_LIPOPROTEIN"/>
    <property type="match status" value="1"/>
</dbReference>
<dbReference type="InterPro" id="IPR000914">
    <property type="entry name" value="SBP_5_dom"/>
</dbReference>
<dbReference type="CDD" id="cd00995">
    <property type="entry name" value="PBP2_NikA_DppA_OppA_like"/>
    <property type="match status" value="1"/>
</dbReference>
<keyword evidence="1" id="KW-0732">Signal</keyword>
<dbReference type="GO" id="GO:1904680">
    <property type="term" value="F:peptide transmembrane transporter activity"/>
    <property type="evidence" value="ECO:0007669"/>
    <property type="project" value="TreeGrafter"/>
</dbReference>
<organism evidence="3">
    <name type="scientific">Caldilineaceae bacterium SB0664_bin_27</name>
    <dbReference type="NCBI Taxonomy" id="2605260"/>
    <lineage>
        <taxon>Bacteria</taxon>
        <taxon>Bacillati</taxon>
        <taxon>Chloroflexota</taxon>
        <taxon>Caldilineae</taxon>
        <taxon>Caldilineales</taxon>
        <taxon>Caldilineaceae</taxon>
    </lineage>
</organism>
<dbReference type="Gene3D" id="3.10.105.10">
    <property type="entry name" value="Dipeptide-binding Protein, Domain 3"/>
    <property type="match status" value="1"/>
</dbReference>
<evidence type="ECO:0000259" key="2">
    <source>
        <dbReference type="Pfam" id="PF00496"/>
    </source>
</evidence>
<dbReference type="AlphaFoldDB" id="A0A6B0Z1H9"/>
<evidence type="ECO:0000313" key="3">
    <source>
        <dbReference type="EMBL" id="MXY95732.1"/>
    </source>
</evidence>
<dbReference type="GO" id="GO:0042597">
    <property type="term" value="C:periplasmic space"/>
    <property type="evidence" value="ECO:0007669"/>
    <property type="project" value="UniProtKB-ARBA"/>
</dbReference>
<proteinExistence type="predicted"/>
<name>A0A6B0Z1H9_9CHLR</name>
<dbReference type="PANTHER" id="PTHR30290">
    <property type="entry name" value="PERIPLASMIC BINDING COMPONENT OF ABC TRANSPORTER"/>
    <property type="match status" value="1"/>
</dbReference>
<dbReference type="GO" id="GO:0015833">
    <property type="term" value="P:peptide transport"/>
    <property type="evidence" value="ECO:0007669"/>
    <property type="project" value="TreeGrafter"/>
</dbReference>
<feature type="chain" id="PRO_5025509521" evidence="1">
    <location>
        <begin position="38"/>
        <end position="564"/>
    </location>
</feature>
<dbReference type="Pfam" id="PF00496">
    <property type="entry name" value="SBP_bac_5"/>
    <property type="match status" value="1"/>
</dbReference>
<reference evidence="3" key="1">
    <citation type="submission" date="2019-09" db="EMBL/GenBank/DDBJ databases">
        <title>Characterisation of the sponge microbiome using genome-centric metagenomics.</title>
        <authorList>
            <person name="Engelberts J.P."/>
            <person name="Robbins S.J."/>
            <person name="De Goeij J.M."/>
            <person name="Aranda M."/>
            <person name="Bell S.C."/>
            <person name="Webster N.S."/>
        </authorList>
    </citation>
    <scope>NUCLEOTIDE SEQUENCE</scope>
    <source>
        <strain evidence="3">SB0664_bin_27</strain>
    </source>
</reference>
<comment type="caution">
    <text evidence="3">The sequence shown here is derived from an EMBL/GenBank/DDBJ whole genome shotgun (WGS) entry which is preliminary data.</text>
</comment>
<dbReference type="PROSITE" id="PS51318">
    <property type="entry name" value="TAT"/>
    <property type="match status" value="1"/>
</dbReference>
<sequence>MNPFRVRVGSRRSLVFVAALSIAALFFAACVPVAAPAADSPAAAEAETDEGGTLTIGSVQGSASIPTFLPWKAHSSAQSFHWNLFMNSLVMQEHSTLEWVPDLAESYEISADGLTYTFNLREGVTWHDGMPFTANDVSFSFHAALLPEGGSTASGGLKDAIVGAIDYQEGTAETAEGIKVLDDYTIQFQLTQPQVTIIERFAMRIAPAHVFEGLEPEDWLQTEFATTLPFGTGPFVFKEYIPDQHTIFERNDSYFKGAPLLKNAVIRFYGDNSVMIIALEKGEIDMVGFLNPSADEFDKVTNLPGIAWEYQDKFPAYFFSITFQDEALADKRFRQAFLYSIDREEIATQLWGNADLTKVQPVSQWAPPPGVTLDIEEYAYNPEKSKALLEDMGWDFERVVEIVWFGTDMPDQLPILQQFIEGVGIKTKLVQTDGARGLEVFYETGDYEISWVGGWGRSYYPDTTVVGCDRVYPNGYNSSRYCNEELDALYNEALATVDDDARNELYTRATAIWNDELPWIPLYAPQSLLLIHEKVKGWRDSLIGPEGSATIGAVTDLEKWYIEE</sequence>
<dbReference type="Gene3D" id="3.90.76.10">
    <property type="entry name" value="Dipeptide-binding Protein, Domain 1"/>
    <property type="match status" value="1"/>
</dbReference>
<gene>
    <name evidence="3" type="ORF">F4Y42_20020</name>
</gene>
<dbReference type="GO" id="GO:0043190">
    <property type="term" value="C:ATP-binding cassette (ABC) transporter complex"/>
    <property type="evidence" value="ECO:0007669"/>
    <property type="project" value="InterPro"/>
</dbReference>
<dbReference type="PIRSF" id="PIRSF002741">
    <property type="entry name" value="MppA"/>
    <property type="match status" value="1"/>
</dbReference>
<feature type="signal peptide" evidence="1">
    <location>
        <begin position="1"/>
        <end position="37"/>
    </location>
</feature>
<dbReference type="InterPro" id="IPR030678">
    <property type="entry name" value="Peptide/Ni-bd"/>
</dbReference>